<dbReference type="InterPro" id="IPR000760">
    <property type="entry name" value="Inositol_monophosphatase-like"/>
</dbReference>
<dbReference type="PROSITE" id="PS00629">
    <property type="entry name" value="IMP_1"/>
    <property type="match status" value="1"/>
</dbReference>
<organism evidence="8 10">
    <name type="scientific">Draconibacterium orientale</name>
    <dbReference type="NCBI Taxonomy" id="1168034"/>
    <lineage>
        <taxon>Bacteria</taxon>
        <taxon>Pseudomonadati</taxon>
        <taxon>Bacteroidota</taxon>
        <taxon>Bacteroidia</taxon>
        <taxon>Marinilabiliales</taxon>
        <taxon>Prolixibacteraceae</taxon>
        <taxon>Draconibacterium</taxon>
    </lineage>
</organism>
<evidence type="ECO:0000256" key="2">
    <source>
        <dbReference type="ARBA" id="ARBA00022723"/>
    </source>
</evidence>
<evidence type="ECO:0000313" key="8">
    <source>
        <dbReference type="EMBL" id="SES83040.1"/>
    </source>
</evidence>
<dbReference type="KEGG" id="dori:FH5T_08400"/>
<dbReference type="Proteomes" id="UP000181981">
    <property type="component" value="Unassembled WGS sequence"/>
</dbReference>
<keyword evidence="2 6" id="KW-0479">Metal-binding</keyword>
<evidence type="ECO:0000256" key="3">
    <source>
        <dbReference type="ARBA" id="ARBA00022842"/>
    </source>
</evidence>
<keyword evidence="3 6" id="KW-0460">Magnesium</keyword>
<name>X5DEZ1_9BACT</name>
<sequence length="274" mass="31383">MELNKVHSVIRVLAEAGRAIIEVYESNDFDEQRKSDNTAVTRADKASSKIINAGLVQIFPEIPVLDEETNFPEYKIRKTWENYFLVDPLDGTKEFIKRNGEFCINIALINKTAPVYGWIYEPLKEKGWFCGNGEGIYAFDSKGNFKEMQKPEPYNGKIRVATSRSFFKPREAELIEKMKGTFELEILHCGSSKKQIEIIKGNADMYLKAGPCSEWDTAPGQLMVEEFGGTVFRQDTFETMAYNKADLINPHFVMLSERLNTPDFIAFMQQIIQE</sequence>
<dbReference type="PANTHER" id="PTHR43028">
    <property type="entry name" value="3'(2'),5'-BISPHOSPHATE NUCLEOTIDASE 1"/>
    <property type="match status" value="1"/>
</dbReference>
<dbReference type="Pfam" id="PF00459">
    <property type="entry name" value="Inositol_P"/>
    <property type="match status" value="1"/>
</dbReference>
<accession>X5DEZ1</accession>
<dbReference type="Proteomes" id="UP000023772">
    <property type="component" value="Chromosome"/>
</dbReference>
<reference evidence="8 10" key="2">
    <citation type="submission" date="2016-10" db="EMBL/GenBank/DDBJ databases">
        <authorList>
            <person name="de Groot N.N."/>
        </authorList>
    </citation>
    <scope>NUCLEOTIDE SEQUENCE [LARGE SCALE GENOMIC DNA]</scope>
    <source>
        <strain evidence="8 10">DSM 25947</strain>
    </source>
</reference>
<reference evidence="7 9" key="1">
    <citation type="submission" date="2014-03" db="EMBL/GenBank/DDBJ databases">
        <title>Complete genome sequence of a deeply braunched marine Bacteroidia bacterium Draconibacterium orientale type strain FH5T.</title>
        <authorList>
            <person name="Li X."/>
            <person name="Wang X."/>
            <person name="Xie Z."/>
            <person name="Du Z."/>
            <person name="Chen G."/>
        </authorList>
    </citation>
    <scope>NUCLEOTIDE SEQUENCE [LARGE SCALE GENOMIC DNA]</scope>
    <source>
        <strain evidence="7 9">FH5</strain>
    </source>
</reference>
<evidence type="ECO:0000313" key="7">
    <source>
        <dbReference type="EMBL" id="AHW59604.1"/>
    </source>
</evidence>
<feature type="binding site" evidence="6">
    <location>
        <position position="87"/>
    </location>
    <ligand>
        <name>Mg(2+)</name>
        <dbReference type="ChEBI" id="CHEBI:18420"/>
        <label>1</label>
        <note>catalytic</note>
    </ligand>
</feature>
<dbReference type="CDD" id="cd01638">
    <property type="entry name" value="CysQ"/>
    <property type="match status" value="1"/>
</dbReference>
<dbReference type="GO" id="GO:0046872">
    <property type="term" value="F:metal ion binding"/>
    <property type="evidence" value="ECO:0007669"/>
    <property type="project" value="UniProtKB-KW"/>
</dbReference>
<dbReference type="InterPro" id="IPR050725">
    <property type="entry name" value="CysQ/Inositol_MonoPase"/>
</dbReference>
<proteinExistence type="predicted"/>
<dbReference type="InterPro" id="IPR020583">
    <property type="entry name" value="Inositol_monoP_metal-BS"/>
</dbReference>
<feature type="binding site" evidence="6">
    <location>
        <position position="89"/>
    </location>
    <ligand>
        <name>Mg(2+)</name>
        <dbReference type="ChEBI" id="CHEBI:18420"/>
        <label>1</label>
        <note>catalytic</note>
    </ligand>
</feature>
<feature type="binding site" evidence="6">
    <location>
        <position position="67"/>
    </location>
    <ligand>
        <name>Mg(2+)</name>
        <dbReference type="ChEBI" id="CHEBI:18420"/>
        <label>1</label>
        <note>catalytic</note>
    </ligand>
</feature>
<evidence type="ECO:0000256" key="1">
    <source>
        <dbReference type="ARBA" id="ARBA00001625"/>
    </source>
</evidence>
<dbReference type="OrthoDB" id="9772456at2"/>
<dbReference type="GO" id="GO:0008441">
    <property type="term" value="F:3'(2'),5'-bisphosphate nucleotidase activity"/>
    <property type="evidence" value="ECO:0007669"/>
    <property type="project" value="UniProtKB-EC"/>
</dbReference>
<dbReference type="RefSeq" id="WP_038557458.1">
    <property type="nucleotide sequence ID" value="NZ_FOHT01000002.1"/>
</dbReference>
<dbReference type="EMBL" id="FOHT01000002">
    <property type="protein sequence ID" value="SES83040.1"/>
    <property type="molecule type" value="Genomic_DNA"/>
</dbReference>
<evidence type="ECO:0000256" key="6">
    <source>
        <dbReference type="PIRSR" id="PIRSR600760-2"/>
    </source>
</evidence>
<protein>
    <recommendedName>
        <fullName evidence="4">3'(2'),5-bisphosphonucleoside 3'(2')-phosphohydrolase</fullName>
    </recommendedName>
    <alternativeName>
        <fullName evidence="5">DPNPase</fullName>
    </alternativeName>
</protein>
<evidence type="ECO:0000313" key="10">
    <source>
        <dbReference type="Proteomes" id="UP000181981"/>
    </source>
</evidence>
<dbReference type="GO" id="GO:0050427">
    <property type="term" value="P:3'-phosphoadenosine 5'-phosphosulfate metabolic process"/>
    <property type="evidence" value="ECO:0007669"/>
    <property type="project" value="TreeGrafter"/>
</dbReference>
<dbReference type="Gene3D" id="3.40.190.80">
    <property type="match status" value="1"/>
</dbReference>
<feature type="binding site" evidence="6">
    <location>
        <position position="90"/>
    </location>
    <ligand>
        <name>Mg(2+)</name>
        <dbReference type="ChEBI" id="CHEBI:18420"/>
        <label>2</label>
    </ligand>
</feature>
<dbReference type="Gene3D" id="3.30.540.10">
    <property type="entry name" value="Fructose-1,6-Bisphosphatase, subunit A, domain 1"/>
    <property type="match status" value="1"/>
</dbReference>
<dbReference type="PRINTS" id="PR00377">
    <property type="entry name" value="IMPHPHTASES"/>
</dbReference>
<evidence type="ECO:0000256" key="5">
    <source>
        <dbReference type="ARBA" id="ARBA00042530"/>
    </source>
</evidence>
<keyword evidence="9" id="KW-1185">Reference proteome</keyword>
<dbReference type="eggNOG" id="COG1218">
    <property type="taxonomic scope" value="Bacteria"/>
</dbReference>
<evidence type="ECO:0000313" key="9">
    <source>
        <dbReference type="Proteomes" id="UP000023772"/>
    </source>
</evidence>
<dbReference type="STRING" id="1168034.FH5T_08400"/>
<evidence type="ECO:0000256" key="4">
    <source>
        <dbReference type="ARBA" id="ARBA00041694"/>
    </source>
</evidence>
<dbReference type="HOGENOM" id="CLU_044118_3_0_10"/>
<gene>
    <name evidence="7" type="ORF">FH5T_08400</name>
    <name evidence="8" type="ORF">SAMN05444285_102207</name>
</gene>
<dbReference type="PANTHER" id="PTHR43028:SF5">
    <property type="entry name" value="3'(2'),5'-BISPHOSPHATE NUCLEOTIDASE 1"/>
    <property type="match status" value="1"/>
</dbReference>
<dbReference type="SUPFAM" id="SSF56655">
    <property type="entry name" value="Carbohydrate phosphatase"/>
    <property type="match status" value="1"/>
</dbReference>
<dbReference type="EMBL" id="CP007451">
    <property type="protein sequence ID" value="AHW59604.1"/>
    <property type="molecule type" value="Genomic_DNA"/>
</dbReference>
<dbReference type="GO" id="GO:0000103">
    <property type="term" value="P:sulfate assimilation"/>
    <property type="evidence" value="ECO:0007669"/>
    <property type="project" value="TreeGrafter"/>
</dbReference>
<feature type="binding site" evidence="6">
    <location>
        <position position="216"/>
    </location>
    <ligand>
        <name>Mg(2+)</name>
        <dbReference type="ChEBI" id="CHEBI:18420"/>
        <label>1</label>
        <note>catalytic</note>
    </ligand>
</feature>
<comment type="cofactor">
    <cofactor evidence="6">
        <name>Mg(2+)</name>
        <dbReference type="ChEBI" id="CHEBI:18420"/>
    </cofactor>
</comment>
<comment type="catalytic activity">
    <reaction evidence="1">
        <text>adenosine 3',5'-bisphosphate + H2O = AMP + phosphate</text>
        <dbReference type="Rhea" id="RHEA:10040"/>
        <dbReference type="ChEBI" id="CHEBI:15377"/>
        <dbReference type="ChEBI" id="CHEBI:43474"/>
        <dbReference type="ChEBI" id="CHEBI:58343"/>
        <dbReference type="ChEBI" id="CHEBI:456215"/>
        <dbReference type="EC" id="3.1.3.7"/>
    </reaction>
</comment>
<dbReference type="AlphaFoldDB" id="X5DEZ1"/>